<dbReference type="PATRIC" id="fig|1423760.3.peg.1443"/>
<gene>
    <name evidence="2" type="ORF">FC43_GL001375</name>
</gene>
<dbReference type="InterPro" id="IPR006750">
    <property type="entry name" value="YdcZ"/>
</dbReference>
<feature type="transmembrane region" description="Helical" evidence="1">
    <location>
        <begin position="124"/>
        <end position="144"/>
    </location>
</feature>
<evidence type="ECO:0000256" key="1">
    <source>
        <dbReference type="SAM" id="Phobius"/>
    </source>
</evidence>
<evidence type="ECO:0000313" key="3">
    <source>
        <dbReference type="Proteomes" id="UP000050816"/>
    </source>
</evidence>
<accession>A0A0R1UAK6</accession>
<keyword evidence="1" id="KW-1133">Transmembrane helix</keyword>
<protein>
    <recommendedName>
        <fullName evidence="4">Integral membrane protein</fullName>
    </recommendedName>
</protein>
<dbReference type="GO" id="GO:0005886">
    <property type="term" value="C:plasma membrane"/>
    <property type="evidence" value="ECO:0007669"/>
    <property type="project" value="TreeGrafter"/>
</dbReference>
<feature type="transmembrane region" description="Helical" evidence="1">
    <location>
        <begin position="226"/>
        <end position="247"/>
    </location>
</feature>
<feature type="transmembrane region" description="Helical" evidence="1">
    <location>
        <begin position="187"/>
        <end position="206"/>
    </location>
</feature>
<dbReference type="PANTHER" id="PTHR34821:SF2">
    <property type="entry name" value="INNER MEMBRANE PROTEIN YDCZ"/>
    <property type="match status" value="1"/>
</dbReference>
<feature type="transmembrane region" description="Helical" evidence="1">
    <location>
        <begin position="254"/>
        <end position="274"/>
    </location>
</feature>
<feature type="transmembrane region" description="Helical" evidence="1">
    <location>
        <begin position="33"/>
        <end position="54"/>
    </location>
</feature>
<organism evidence="2 3">
    <name type="scientific">Limosilactobacillus ingluviei DSM 15946</name>
    <dbReference type="NCBI Taxonomy" id="1423760"/>
    <lineage>
        <taxon>Bacteria</taxon>
        <taxon>Bacillati</taxon>
        <taxon>Bacillota</taxon>
        <taxon>Bacilli</taxon>
        <taxon>Lactobacillales</taxon>
        <taxon>Lactobacillaceae</taxon>
        <taxon>Limosilactobacillus</taxon>
    </lineage>
</organism>
<evidence type="ECO:0008006" key="4">
    <source>
        <dbReference type="Google" id="ProtNLM"/>
    </source>
</evidence>
<name>A0A0R1UAK6_9LACO</name>
<dbReference type="Proteomes" id="UP000050816">
    <property type="component" value="Unassembled WGS sequence"/>
</dbReference>
<dbReference type="Pfam" id="PF04657">
    <property type="entry name" value="DMT_YdcZ"/>
    <property type="match status" value="2"/>
</dbReference>
<keyword evidence="1" id="KW-0472">Membrane</keyword>
<dbReference type="EMBL" id="AZFK01000030">
    <property type="protein sequence ID" value="KRL90369.1"/>
    <property type="molecule type" value="Genomic_DNA"/>
</dbReference>
<evidence type="ECO:0000313" key="2">
    <source>
        <dbReference type="EMBL" id="KRL90369.1"/>
    </source>
</evidence>
<keyword evidence="1" id="KW-0812">Transmembrane</keyword>
<feature type="transmembrane region" description="Helical" evidence="1">
    <location>
        <begin position="156"/>
        <end position="175"/>
    </location>
</feature>
<dbReference type="AlphaFoldDB" id="A0A0R1UAK6"/>
<dbReference type="PANTHER" id="PTHR34821">
    <property type="entry name" value="INNER MEMBRANE PROTEIN YDCZ"/>
    <property type="match status" value="1"/>
</dbReference>
<proteinExistence type="predicted"/>
<sequence length="303" mass="31702">MWLLALLPIGMGALLGAQTAINAKLRGLVGSPYLASAISFTIGTAALAIVAFSQGALVGFHWTGPWWLWLGGLFGTIGLTMNILLFSKLGSVQTAVLPIFGQIIASALIDQLGAFFAPFHPLTLVKGGGLVLVVVGVLTTVMGPTNLTRTPVPHRLWWQLGGIGAGMLMASQIAINGHLGTVQHSALAAATYSFASGAALLWLLCLGKRVPLTTIKAATQQGPRAWWIWLGGLFGAVYVFGSAWLVTLLGTGQIVVLVLFGQLTTSAVIEHFGFLGSVKAPVARQKVLGLIIMFIGVVLTKLA</sequence>
<comment type="caution">
    <text evidence="2">The sequence shown here is derived from an EMBL/GenBank/DDBJ whole genome shotgun (WGS) entry which is preliminary data.</text>
</comment>
<feature type="transmembrane region" description="Helical" evidence="1">
    <location>
        <begin position="66"/>
        <end position="87"/>
    </location>
</feature>
<feature type="transmembrane region" description="Helical" evidence="1">
    <location>
        <begin position="99"/>
        <end position="117"/>
    </location>
</feature>
<reference evidence="2 3" key="1">
    <citation type="journal article" date="2015" name="Genome Announc.">
        <title>Expanding the biotechnology potential of lactobacilli through comparative genomics of 213 strains and associated genera.</title>
        <authorList>
            <person name="Sun Z."/>
            <person name="Harris H.M."/>
            <person name="McCann A."/>
            <person name="Guo C."/>
            <person name="Argimon S."/>
            <person name="Zhang W."/>
            <person name="Yang X."/>
            <person name="Jeffery I.B."/>
            <person name="Cooney J.C."/>
            <person name="Kagawa T.F."/>
            <person name="Liu W."/>
            <person name="Song Y."/>
            <person name="Salvetti E."/>
            <person name="Wrobel A."/>
            <person name="Rasinkangas P."/>
            <person name="Parkhill J."/>
            <person name="Rea M.C."/>
            <person name="O'Sullivan O."/>
            <person name="Ritari J."/>
            <person name="Douillard F.P."/>
            <person name="Paul Ross R."/>
            <person name="Yang R."/>
            <person name="Briner A.E."/>
            <person name="Felis G.E."/>
            <person name="de Vos W.M."/>
            <person name="Barrangou R."/>
            <person name="Klaenhammer T.R."/>
            <person name="Caufield P.W."/>
            <person name="Cui Y."/>
            <person name="Zhang H."/>
            <person name="O'Toole P.W."/>
        </authorList>
    </citation>
    <scope>NUCLEOTIDE SEQUENCE [LARGE SCALE GENOMIC DNA]</scope>
    <source>
        <strain evidence="2 3">DSM 15946</strain>
    </source>
</reference>
<dbReference type="RefSeq" id="WP_056954530.1">
    <property type="nucleotide sequence ID" value="NZ_AZFK01000030.1"/>
</dbReference>